<comment type="similarity">
    <text evidence="1 2">Belongs to the polypeptide deformylase family.</text>
</comment>
<dbReference type="SUPFAM" id="SSF56420">
    <property type="entry name" value="Peptide deformylase"/>
    <property type="match status" value="1"/>
</dbReference>
<dbReference type="InterPro" id="IPR023635">
    <property type="entry name" value="Peptide_deformylase"/>
</dbReference>
<name>A0AAX3BG73_9SPIR</name>
<dbReference type="NCBIfam" id="TIGR00079">
    <property type="entry name" value="pept_deformyl"/>
    <property type="match status" value="1"/>
</dbReference>
<dbReference type="RefSeq" id="WP_271436273.1">
    <property type="nucleotide sequence ID" value="NZ_CP073355.1"/>
</dbReference>
<keyword evidence="2" id="KW-0408">Iron</keyword>
<dbReference type="KEGG" id="taqu:KDW03_04905"/>
<dbReference type="GO" id="GO:0042586">
    <property type="term" value="F:peptide deformylase activity"/>
    <property type="evidence" value="ECO:0007669"/>
    <property type="project" value="UniProtKB-UniRule"/>
</dbReference>
<dbReference type="EMBL" id="CP073355">
    <property type="protein sequence ID" value="URA11138.1"/>
    <property type="molecule type" value="Genomic_DNA"/>
</dbReference>
<gene>
    <name evidence="2 3" type="primary">def</name>
    <name evidence="3" type="ORF">KDW03_04905</name>
</gene>
<dbReference type="Proteomes" id="UP001056539">
    <property type="component" value="Chromosome"/>
</dbReference>
<comment type="function">
    <text evidence="2">Removes the formyl group from the N-terminal Met of newly synthesized proteins. Requires at least a dipeptide for an efficient rate of reaction. N-terminal L-methionine is a prerequisite for activity but the enzyme has broad specificity at other positions.</text>
</comment>
<evidence type="ECO:0000256" key="1">
    <source>
        <dbReference type="ARBA" id="ARBA00010759"/>
    </source>
</evidence>
<dbReference type="PRINTS" id="PR01576">
    <property type="entry name" value="PDEFORMYLASE"/>
</dbReference>
<accession>A0AAX3BG73</accession>
<dbReference type="InterPro" id="IPR036821">
    <property type="entry name" value="Peptide_deformylase_sf"/>
</dbReference>
<keyword evidence="2" id="KW-0479">Metal-binding</keyword>
<protein>
    <recommendedName>
        <fullName evidence="2">Peptide deformylase</fullName>
        <shortName evidence="2">PDF</shortName>
        <ecNumber evidence="2">3.5.1.88</ecNumber>
    </recommendedName>
    <alternativeName>
        <fullName evidence="2">Polypeptide deformylase</fullName>
    </alternativeName>
</protein>
<dbReference type="PIRSF" id="PIRSF004749">
    <property type="entry name" value="Pep_def"/>
    <property type="match status" value="1"/>
</dbReference>
<dbReference type="GO" id="GO:0046872">
    <property type="term" value="F:metal ion binding"/>
    <property type="evidence" value="ECO:0007669"/>
    <property type="project" value="UniProtKB-KW"/>
</dbReference>
<feature type="binding site" evidence="2">
    <location>
        <position position="139"/>
    </location>
    <ligand>
        <name>Fe cation</name>
        <dbReference type="ChEBI" id="CHEBI:24875"/>
    </ligand>
</feature>
<dbReference type="GO" id="GO:0006412">
    <property type="term" value="P:translation"/>
    <property type="evidence" value="ECO:0007669"/>
    <property type="project" value="UniProtKB-UniRule"/>
</dbReference>
<keyword evidence="2 3" id="KW-0378">Hydrolase</keyword>
<comment type="cofactor">
    <cofactor evidence="2">
        <name>Fe(2+)</name>
        <dbReference type="ChEBI" id="CHEBI:29033"/>
    </cofactor>
    <text evidence="2">Binds 1 Fe(2+) ion.</text>
</comment>
<dbReference type="EC" id="3.5.1.88" evidence="2"/>
<dbReference type="Gene3D" id="3.90.45.10">
    <property type="entry name" value="Peptide deformylase"/>
    <property type="match status" value="1"/>
</dbReference>
<dbReference type="HAMAP" id="MF_00163">
    <property type="entry name" value="Pep_deformylase"/>
    <property type="match status" value="1"/>
</dbReference>
<evidence type="ECO:0000256" key="2">
    <source>
        <dbReference type="HAMAP-Rule" id="MF_00163"/>
    </source>
</evidence>
<feature type="binding site" evidence="2">
    <location>
        <position position="93"/>
    </location>
    <ligand>
        <name>Fe cation</name>
        <dbReference type="ChEBI" id="CHEBI:24875"/>
    </ligand>
</feature>
<organism evidence="3 4">
    <name type="scientific">Thermospira aquatica</name>
    <dbReference type="NCBI Taxonomy" id="2828656"/>
    <lineage>
        <taxon>Bacteria</taxon>
        <taxon>Pseudomonadati</taxon>
        <taxon>Spirochaetota</taxon>
        <taxon>Spirochaetia</taxon>
        <taxon>Brevinematales</taxon>
        <taxon>Thermospiraceae</taxon>
        <taxon>Thermospira</taxon>
    </lineage>
</organism>
<evidence type="ECO:0000313" key="3">
    <source>
        <dbReference type="EMBL" id="URA11138.1"/>
    </source>
</evidence>
<dbReference type="PANTHER" id="PTHR10458:SF22">
    <property type="entry name" value="PEPTIDE DEFORMYLASE"/>
    <property type="match status" value="1"/>
</dbReference>
<evidence type="ECO:0000313" key="4">
    <source>
        <dbReference type="Proteomes" id="UP001056539"/>
    </source>
</evidence>
<feature type="binding site" evidence="2">
    <location>
        <position position="135"/>
    </location>
    <ligand>
        <name>Fe cation</name>
        <dbReference type="ChEBI" id="CHEBI:24875"/>
    </ligand>
</feature>
<dbReference type="CDD" id="cd00487">
    <property type="entry name" value="Pep_deformylase"/>
    <property type="match status" value="1"/>
</dbReference>
<reference evidence="3" key="2">
    <citation type="submission" date="2022-06" db="EMBL/GenBank/DDBJ databases">
        <title>Thermospira aquatica gen. nov., sp. nov.</title>
        <authorList>
            <person name="Ben Ali Gam Z."/>
            <person name="Labat M."/>
        </authorList>
    </citation>
    <scope>NUCLEOTIDE SEQUENCE</scope>
    <source>
        <strain evidence="3">F1F22</strain>
    </source>
</reference>
<dbReference type="NCBIfam" id="NF001159">
    <property type="entry name" value="PRK00150.1-3"/>
    <property type="match status" value="1"/>
</dbReference>
<keyword evidence="4" id="KW-1185">Reference proteome</keyword>
<feature type="active site" evidence="2">
    <location>
        <position position="136"/>
    </location>
</feature>
<dbReference type="AlphaFoldDB" id="A0AAX3BG73"/>
<reference evidence="3" key="1">
    <citation type="submission" date="2021-04" db="EMBL/GenBank/DDBJ databases">
        <authorList>
            <person name="Postec A."/>
        </authorList>
    </citation>
    <scope>NUCLEOTIDE SEQUENCE</scope>
    <source>
        <strain evidence="3">F1F22</strain>
    </source>
</reference>
<keyword evidence="2" id="KW-0648">Protein biosynthesis</keyword>
<dbReference type="Pfam" id="PF01327">
    <property type="entry name" value="Pep_deformylase"/>
    <property type="match status" value="1"/>
</dbReference>
<proteinExistence type="inferred from homology"/>
<sequence>MAKREVITYGNPILRQVAAPIKKIDARIHEIVTDMMAALAEEEGIGLAAPQIGISERVVIIDLSKSGQTTKMTLINPEIIYMSKDSVPYEEGCLSVPEVWGTVYRPSKIRVKSKNLLGKTFIIEADEILARVLQHEIDHLNGKLFIDYLSEEDRQKNAEKIEKLIEENRKKLGNVAL</sequence>
<comment type="catalytic activity">
    <reaction evidence="2">
        <text>N-terminal N-formyl-L-methionyl-[peptide] + H2O = N-terminal L-methionyl-[peptide] + formate</text>
        <dbReference type="Rhea" id="RHEA:24420"/>
        <dbReference type="Rhea" id="RHEA-COMP:10639"/>
        <dbReference type="Rhea" id="RHEA-COMP:10640"/>
        <dbReference type="ChEBI" id="CHEBI:15377"/>
        <dbReference type="ChEBI" id="CHEBI:15740"/>
        <dbReference type="ChEBI" id="CHEBI:49298"/>
        <dbReference type="ChEBI" id="CHEBI:64731"/>
        <dbReference type="EC" id="3.5.1.88"/>
    </reaction>
</comment>
<dbReference type="PANTHER" id="PTHR10458">
    <property type="entry name" value="PEPTIDE DEFORMYLASE"/>
    <property type="match status" value="1"/>
</dbReference>